<accession>A0ABR1PL63</accession>
<dbReference type="Pfam" id="PF10391">
    <property type="entry name" value="DNA_pol_lambd_f"/>
    <property type="match status" value="1"/>
</dbReference>
<keyword evidence="12" id="KW-0234">DNA repair</keyword>
<keyword evidence="6" id="KW-0808">Transferase</keyword>
<evidence type="ECO:0000256" key="8">
    <source>
        <dbReference type="ARBA" id="ARBA00022705"/>
    </source>
</evidence>
<dbReference type="InterPro" id="IPR027421">
    <property type="entry name" value="DNA_pol_lamdba_lyase_dom_sf"/>
</dbReference>
<name>A0ABR1PL63_DIAER</name>
<reference evidence="17 18" key="1">
    <citation type="submission" date="2024-02" db="EMBL/GenBank/DDBJ databases">
        <title>De novo assembly and annotation of 12 fungi associated with fruit tree decline syndrome in Ontario, Canada.</title>
        <authorList>
            <person name="Sulman M."/>
            <person name="Ellouze W."/>
            <person name="Ilyukhin E."/>
        </authorList>
    </citation>
    <scope>NUCLEOTIDE SEQUENCE [LARGE SCALE GENOMIC DNA]</scope>
    <source>
        <strain evidence="17 18">M169</strain>
    </source>
</reference>
<dbReference type="SMART" id="SM00483">
    <property type="entry name" value="POLXc"/>
    <property type="match status" value="1"/>
</dbReference>
<evidence type="ECO:0000259" key="16">
    <source>
        <dbReference type="PROSITE" id="PS50172"/>
    </source>
</evidence>
<dbReference type="PANTHER" id="PTHR11276">
    <property type="entry name" value="DNA POLYMERASE TYPE-X FAMILY MEMBER"/>
    <property type="match status" value="1"/>
</dbReference>
<evidence type="ECO:0000256" key="13">
    <source>
        <dbReference type="ARBA" id="ARBA00023239"/>
    </source>
</evidence>
<keyword evidence="7" id="KW-0548">Nucleotidyltransferase</keyword>
<comment type="cofactor">
    <cofactor evidence="1">
        <name>Mn(2+)</name>
        <dbReference type="ChEBI" id="CHEBI:29035"/>
    </cofactor>
</comment>
<dbReference type="InterPro" id="IPR036420">
    <property type="entry name" value="BRCT_dom_sf"/>
</dbReference>
<evidence type="ECO:0000256" key="10">
    <source>
        <dbReference type="ARBA" id="ARBA00022932"/>
    </source>
</evidence>
<dbReference type="Proteomes" id="UP001430848">
    <property type="component" value="Unassembled WGS sequence"/>
</dbReference>
<dbReference type="Pfam" id="PF14791">
    <property type="entry name" value="DNA_pol_B_thumb"/>
    <property type="match status" value="1"/>
</dbReference>
<sequence length="796" mass="88520">MSADVPLTDKEAFYSQLGWLDAISGSEDEASLEDRKLRDKNRKFFQQALSKDKTTTTSRKPTTDPVSTADESQTRVSRRSNTAPTPLSARSTGTIIKGTPGDLDSSSKQANRQHLTVSTSFVEDTPRQQPRSSAVAKLRRRATNPSSLSSNALFSEPVPGSTMGSRKRKHEAGIPLSDQILKGLRFFYIPGDRKNPVRRHRMEHAEKYGAVVISVLTDATHVIVDDNLTFEHIKDRVAAVINQDQPSIVREHWPLHSIEEKRLLPTTSSWYRVVPPPKTTDLSIPAASTTDEPARESLEVKAARNDPNRQDHDPHRTPSQSEKSSAPQNGSSHSEAGIGTNAAHVTIPSSQPSSGDGASRDGPNSNRPASHDYGDELSGLIEVVQKNYKDLPSIEGDDDKESDDKNSDDTSQSESEGKKPAKRPKKSKASKPKVEDNFVCSRGGTIDKSGGPNARTIEVLQQMLDYYIDTNDHFRIIAYRRGINTLSTQPEKVTTAEEAILLPFIGGRLSSKIEEIVNTDRLQRLAHLQNDPTSKILRLFLGIYGVGRSIANQWVAKGFRTLDDLRQHAPLTPNQRVGIEHYQDLNTRIPRAEVKALGDYVKDEAARIDKDVELLIGGSYRRGADTSGDIDFIITRAGTKSSEELIPFLDLLVYNLTKKGFLTAELASHNSRGSNRQKDGDGSKWHGCCVLPPVAGSEGDNDGYRPWRRIDLLLVPETEYGAALIYFTGNDIFNRSIRLLASRKNMRLNQRGLYKDVIRGSKREKLTEGELVEGKSEKRIFEILGVQWREPHERWC</sequence>
<dbReference type="PROSITE" id="PS00522">
    <property type="entry name" value="DNA_POLYMERASE_X"/>
    <property type="match status" value="1"/>
</dbReference>
<keyword evidence="5" id="KW-0237">DNA synthesis</keyword>
<feature type="region of interest" description="Disordered" evidence="15">
    <location>
        <begin position="274"/>
        <end position="374"/>
    </location>
</feature>
<comment type="catalytic activity">
    <reaction evidence="14">
        <text>DNA(n) + a 2'-deoxyribonucleoside 5'-triphosphate = DNA(n+1) + diphosphate</text>
        <dbReference type="Rhea" id="RHEA:22508"/>
        <dbReference type="Rhea" id="RHEA-COMP:17339"/>
        <dbReference type="Rhea" id="RHEA-COMP:17340"/>
        <dbReference type="ChEBI" id="CHEBI:33019"/>
        <dbReference type="ChEBI" id="CHEBI:61560"/>
        <dbReference type="ChEBI" id="CHEBI:173112"/>
        <dbReference type="EC" id="2.7.7.7"/>
    </reaction>
</comment>
<dbReference type="CDD" id="cd00141">
    <property type="entry name" value="NT_POLXc"/>
    <property type="match status" value="1"/>
</dbReference>
<evidence type="ECO:0000256" key="12">
    <source>
        <dbReference type="ARBA" id="ARBA00023204"/>
    </source>
</evidence>
<evidence type="ECO:0000256" key="15">
    <source>
        <dbReference type="SAM" id="MobiDB-lite"/>
    </source>
</evidence>
<dbReference type="Gene3D" id="1.10.150.110">
    <property type="entry name" value="DNA polymerase beta, N-terminal domain-like"/>
    <property type="match status" value="1"/>
</dbReference>
<dbReference type="Pfam" id="PF14716">
    <property type="entry name" value="HHH_8"/>
    <property type="match status" value="1"/>
</dbReference>
<keyword evidence="8" id="KW-0235">DNA replication</keyword>
<dbReference type="InterPro" id="IPR029398">
    <property type="entry name" value="PolB_thumb"/>
</dbReference>
<dbReference type="InterPro" id="IPR028207">
    <property type="entry name" value="DNA_pol_B_palm_palm"/>
</dbReference>
<feature type="compositionally biased region" description="Polar residues" evidence="15">
    <location>
        <begin position="347"/>
        <end position="368"/>
    </location>
</feature>
<dbReference type="SUPFAM" id="SSF81585">
    <property type="entry name" value="PsbU/PolX domain-like"/>
    <property type="match status" value="1"/>
</dbReference>
<dbReference type="Gene3D" id="1.10.150.20">
    <property type="entry name" value="5' to 3' exonuclease, C-terminal subdomain"/>
    <property type="match status" value="1"/>
</dbReference>
<dbReference type="PRINTS" id="PR00870">
    <property type="entry name" value="DNAPOLXBETA"/>
</dbReference>
<evidence type="ECO:0000256" key="2">
    <source>
        <dbReference type="ARBA" id="ARBA00008323"/>
    </source>
</evidence>
<feature type="compositionally biased region" description="Polar residues" evidence="15">
    <location>
        <begin position="143"/>
        <end position="153"/>
    </location>
</feature>
<feature type="compositionally biased region" description="Polar residues" evidence="15">
    <location>
        <begin position="280"/>
        <end position="291"/>
    </location>
</feature>
<evidence type="ECO:0000256" key="11">
    <source>
        <dbReference type="ARBA" id="ARBA00023125"/>
    </source>
</evidence>
<dbReference type="Gene3D" id="3.30.460.10">
    <property type="entry name" value="Beta Polymerase, domain 2"/>
    <property type="match status" value="1"/>
</dbReference>
<keyword evidence="18" id="KW-1185">Reference proteome</keyword>
<dbReference type="Gene3D" id="3.30.210.10">
    <property type="entry name" value="DNA polymerase, thumb domain"/>
    <property type="match status" value="1"/>
</dbReference>
<dbReference type="PRINTS" id="PR00869">
    <property type="entry name" value="DNAPOLX"/>
</dbReference>
<feature type="domain" description="BRCT" evidence="16">
    <location>
        <begin position="176"/>
        <end position="271"/>
    </location>
</feature>
<dbReference type="InterPro" id="IPR010996">
    <property type="entry name" value="HHH_MUS81"/>
</dbReference>
<feature type="compositionally biased region" description="Polar residues" evidence="15">
    <location>
        <begin position="317"/>
        <end position="334"/>
    </location>
</feature>
<keyword evidence="10" id="KW-0239">DNA-directed DNA polymerase</keyword>
<evidence type="ECO:0000313" key="17">
    <source>
        <dbReference type="EMBL" id="KAK7739427.1"/>
    </source>
</evidence>
<protein>
    <recommendedName>
        <fullName evidence="4">DNA polymerase lambda</fullName>
        <ecNumber evidence="3">2.7.7.7</ecNumber>
    </recommendedName>
</protein>
<dbReference type="InterPro" id="IPR037160">
    <property type="entry name" value="DNA_Pol_thumb_sf"/>
</dbReference>
<feature type="compositionally biased region" description="Polar residues" evidence="15">
    <location>
        <begin position="104"/>
        <end position="132"/>
    </location>
</feature>
<evidence type="ECO:0000256" key="6">
    <source>
        <dbReference type="ARBA" id="ARBA00022679"/>
    </source>
</evidence>
<evidence type="ECO:0000256" key="14">
    <source>
        <dbReference type="ARBA" id="ARBA00049244"/>
    </source>
</evidence>
<dbReference type="Gene3D" id="3.40.50.10190">
    <property type="entry name" value="BRCT domain"/>
    <property type="match status" value="1"/>
</dbReference>
<comment type="similarity">
    <text evidence="2">Belongs to the DNA polymerase type-X family.</text>
</comment>
<dbReference type="SUPFAM" id="SSF52113">
    <property type="entry name" value="BRCT domain"/>
    <property type="match status" value="1"/>
</dbReference>
<dbReference type="InterPro" id="IPR018944">
    <property type="entry name" value="DNA_pol_lambd_fingers_domain"/>
</dbReference>
<dbReference type="InterPro" id="IPR043519">
    <property type="entry name" value="NT_sf"/>
</dbReference>
<keyword evidence="11" id="KW-0238">DNA-binding</keyword>
<dbReference type="SUPFAM" id="SSF81301">
    <property type="entry name" value="Nucleotidyltransferase"/>
    <property type="match status" value="1"/>
</dbReference>
<feature type="compositionally biased region" description="Low complexity" evidence="15">
    <location>
        <begin position="55"/>
        <end position="65"/>
    </location>
</feature>
<dbReference type="EMBL" id="JAKNSF020000004">
    <property type="protein sequence ID" value="KAK7739427.1"/>
    <property type="molecule type" value="Genomic_DNA"/>
</dbReference>
<evidence type="ECO:0000256" key="7">
    <source>
        <dbReference type="ARBA" id="ARBA00022695"/>
    </source>
</evidence>
<dbReference type="Pfam" id="PF14792">
    <property type="entry name" value="DNA_pol_B_palm"/>
    <property type="match status" value="1"/>
</dbReference>
<dbReference type="InterPro" id="IPR001357">
    <property type="entry name" value="BRCT_dom"/>
</dbReference>
<evidence type="ECO:0000256" key="9">
    <source>
        <dbReference type="ARBA" id="ARBA00022763"/>
    </source>
</evidence>
<feature type="region of interest" description="Disordered" evidence="15">
    <location>
        <begin position="46"/>
        <end position="171"/>
    </location>
</feature>
<evidence type="ECO:0000256" key="5">
    <source>
        <dbReference type="ARBA" id="ARBA00022634"/>
    </source>
</evidence>
<dbReference type="InterPro" id="IPR002054">
    <property type="entry name" value="DNA-dir_DNA_pol_X"/>
</dbReference>
<comment type="caution">
    <text evidence="17">The sequence shown here is derived from an EMBL/GenBank/DDBJ whole genome shotgun (WGS) entry which is preliminary data.</text>
</comment>
<feature type="compositionally biased region" description="Basic and acidic residues" evidence="15">
    <location>
        <begin position="292"/>
        <end position="316"/>
    </location>
</feature>
<feature type="compositionally biased region" description="Basic residues" evidence="15">
    <location>
        <begin position="420"/>
        <end position="431"/>
    </location>
</feature>
<gene>
    <name evidence="17" type="ORF">SLS63_001772</name>
</gene>
<feature type="region of interest" description="Disordered" evidence="15">
    <location>
        <begin position="391"/>
        <end position="447"/>
    </location>
</feature>
<evidence type="ECO:0000256" key="3">
    <source>
        <dbReference type="ARBA" id="ARBA00012417"/>
    </source>
</evidence>
<dbReference type="EC" id="2.7.7.7" evidence="3"/>
<dbReference type="PANTHER" id="PTHR11276:SF28">
    <property type="entry name" value="DNA POLYMERASE LAMBDA"/>
    <property type="match status" value="1"/>
</dbReference>
<keyword evidence="9" id="KW-0227">DNA damage</keyword>
<proteinExistence type="inferred from homology"/>
<feature type="compositionally biased region" description="Polar residues" evidence="15">
    <location>
        <begin position="69"/>
        <end position="94"/>
    </location>
</feature>
<evidence type="ECO:0000313" key="18">
    <source>
        <dbReference type="Proteomes" id="UP001430848"/>
    </source>
</evidence>
<organism evidence="17 18">
    <name type="scientific">Diaporthe eres</name>
    <name type="common">Phomopsis oblonga</name>
    <dbReference type="NCBI Taxonomy" id="83184"/>
    <lineage>
        <taxon>Eukaryota</taxon>
        <taxon>Fungi</taxon>
        <taxon>Dikarya</taxon>
        <taxon>Ascomycota</taxon>
        <taxon>Pezizomycotina</taxon>
        <taxon>Sordariomycetes</taxon>
        <taxon>Sordariomycetidae</taxon>
        <taxon>Diaporthales</taxon>
        <taxon>Diaporthaceae</taxon>
        <taxon>Diaporthe</taxon>
        <taxon>Diaporthe eres species complex</taxon>
    </lineage>
</organism>
<evidence type="ECO:0000256" key="1">
    <source>
        <dbReference type="ARBA" id="ARBA00001936"/>
    </source>
</evidence>
<evidence type="ECO:0000256" key="4">
    <source>
        <dbReference type="ARBA" id="ARBA00016513"/>
    </source>
</evidence>
<dbReference type="SUPFAM" id="SSF47802">
    <property type="entry name" value="DNA polymerase beta, N-terminal domain-like"/>
    <property type="match status" value="1"/>
</dbReference>
<keyword evidence="13" id="KW-0456">Lyase</keyword>
<dbReference type="InterPro" id="IPR019843">
    <property type="entry name" value="DNA_pol-X_BS"/>
</dbReference>
<dbReference type="InterPro" id="IPR022312">
    <property type="entry name" value="DNA_pol_X"/>
</dbReference>
<dbReference type="InterPro" id="IPR002008">
    <property type="entry name" value="DNA_pol_X_beta-like"/>
</dbReference>
<dbReference type="PROSITE" id="PS50172">
    <property type="entry name" value="BRCT"/>
    <property type="match status" value="1"/>
</dbReference>